<protein>
    <submittedName>
        <fullName evidence="1">Uncharacterized protein</fullName>
    </submittedName>
</protein>
<evidence type="ECO:0000313" key="1">
    <source>
        <dbReference type="EMBL" id="EJN60026.1"/>
    </source>
</evidence>
<evidence type="ECO:0000313" key="2">
    <source>
        <dbReference type="Proteomes" id="UP000007813"/>
    </source>
</evidence>
<accession>J3JGE3</accession>
<organism evidence="1 2">
    <name type="scientific">Halogranum salarium B-1</name>
    <dbReference type="NCBI Taxonomy" id="1210908"/>
    <lineage>
        <taxon>Archaea</taxon>
        <taxon>Methanobacteriati</taxon>
        <taxon>Methanobacteriota</taxon>
        <taxon>Stenosarchaea group</taxon>
        <taxon>Halobacteria</taxon>
        <taxon>Halobacteriales</taxon>
        <taxon>Haloferacaceae</taxon>
    </lineage>
</organism>
<sequence length="58" mass="6521">MVNAFFLCRTCRVLGVVTWVLCKYVYNYDTTVGETAGVVWLLAPVRYHPAASVFSGFK</sequence>
<gene>
    <name evidence="1" type="ORF">HSB1_21840</name>
</gene>
<proteinExistence type="predicted"/>
<dbReference type="AlphaFoldDB" id="J3JGE3"/>
<reference evidence="1 2" key="1">
    <citation type="journal article" date="2012" name="J. Bacteriol.">
        <title>Draft Genome Sequence of the Extremely Halophilic Archaeon Halogranum salarium B-1T.</title>
        <authorList>
            <person name="Kim K.K."/>
            <person name="Lee K.C."/>
            <person name="Lee J.S."/>
        </authorList>
    </citation>
    <scope>NUCLEOTIDE SEQUENCE [LARGE SCALE GENOMIC DNA]</scope>
    <source>
        <strain evidence="1 2">B-1</strain>
    </source>
</reference>
<dbReference type="Proteomes" id="UP000007813">
    <property type="component" value="Unassembled WGS sequence"/>
</dbReference>
<name>J3JGE3_9EURY</name>
<comment type="caution">
    <text evidence="1">The sequence shown here is derived from an EMBL/GenBank/DDBJ whole genome shotgun (WGS) entry which is preliminary data.</text>
</comment>
<dbReference type="EMBL" id="ALJD01000004">
    <property type="protein sequence ID" value="EJN60026.1"/>
    <property type="molecule type" value="Genomic_DNA"/>
</dbReference>